<sequence>MARVPEEHRTQPYGVGFPARRERERVSEASMKRRKLMLDLNEPAFPDLNKIPPPDTSSDDDDDQASSVAENESNSDESCLGGSS</sequence>
<dbReference type="EMBL" id="JBGMDY010000004">
    <property type="protein sequence ID" value="KAL2336192.1"/>
    <property type="molecule type" value="Genomic_DNA"/>
</dbReference>
<proteinExistence type="predicted"/>
<organism evidence="2 3">
    <name type="scientific">Flemingia macrophylla</name>
    <dbReference type="NCBI Taxonomy" id="520843"/>
    <lineage>
        <taxon>Eukaryota</taxon>
        <taxon>Viridiplantae</taxon>
        <taxon>Streptophyta</taxon>
        <taxon>Embryophyta</taxon>
        <taxon>Tracheophyta</taxon>
        <taxon>Spermatophyta</taxon>
        <taxon>Magnoliopsida</taxon>
        <taxon>eudicotyledons</taxon>
        <taxon>Gunneridae</taxon>
        <taxon>Pentapetalae</taxon>
        <taxon>rosids</taxon>
        <taxon>fabids</taxon>
        <taxon>Fabales</taxon>
        <taxon>Fabaceae</taxon>
        <taxon>Papilionoideae</taxon>
        <taxon>50 kb inversion clade</taxon>
        <taxon>NPAAA clade</taxon>
        <taxon>indigoferoid/millettioid clade</taxon>
        <taxon>Phaseoleae</taxon>
        <taxon>Flemingia</taxon>
    </lineage>
</organism>
<evidence type="ECO:0000313" key="3">
    <source>
        <dbReference type="Proteomes" id="UP001603857"/>
    </source>
</evidence>
<name>A0ABD1MK61_9FABA</name>
<accession>A0ABD1MK61</accession>
<keyword evidence="3" id="KW-1185">Reference proteome</keyword>
<gene>
    <name evidence="2" type="ORF">Fmac_010638</name>
</gene>
<feature type="compositionally biased region" description="Basic and acidic residues" evidence="1">
    <location>
        <begin position="19"/>
        <end position="31"/>
    </location>
</feature>
<reference evidence="2 3" key="1">
    <citation type="submission" date="2024-08" db="EMBL/GenBank/DDBJ databases">
        <title>Insights into the chromosomal genome structure of Flemingia macrophylla.</title>
        <authorList>
            <person name="Ding Y."/>
            <person name="Zhao Y."/>
            <person name="Bi W."/>
            <person name="Wu M."/>
            <person name="Zhao G."/>
            <person name="Gong Y."/>
            <person name="Li W."/>
            <person name="Zhang P."/>
        </authorList>
    </citation>
    <scope>NUCLEOTIDE SEQUENCE [LARGE SCALE GENOMIC DNA]</scope>
    <source>
        <strain evidence="2">DYQJB</strain>
        <tissue evidence="2">Leaf</tissue>
    </source>
</reference>
<evidence type="ECO:0000313" key="2">
    <source>
        <dbReference type="EMBL" id="KAL2336192.1"/>
    </source>
</evidence>
<dbReference type="AlphaFoldDB" id="A0ABD1MK61"/>
<comment type="caution">
    <text evidence="2">The sequence shown here is derived from an EMBL/GenBank/DDBJ whole genome shotgun (WGS) entry which is preliminary data.</text>
</comment>
<evidence type="ECO:0000256" key="1">
    <source>
        <dbReference type="SAM" id="MobiDB-lite"/>
    </source>
</evidence>
<protein>
    <submittedName>
        <fullName evidence="2">Uncharacterized protein</fullName>
    </submittedName>
</protein>
<feature type="region of interest" description="Disordered" evidence="1">
    <location>
        <begin position="1"/>
        <end position="84"/>
    </location>
</feature>
<dbReference type="Proteomes" id="UP001603857">
    <property type="component" value="Unassembled WGS sequence"/>
</dbReference>
<feature type="compositionally biased region" description="Basic and acidic residues" evidence="1">
    <location>
        <begin position="1"/>
        <end position="10"/>
    </location>
</feature>